<dbReference type="GO" id="GO:0005788">
    <property type="term" value="C:endoplasmic reticulum lumen"/>
    <property type="evidence" value="ECO:0007669"/>
    <property type="project" value="UniProtKB-SubCell"/>
</dbReference>
<dbReference type="PROSITE" id="PS50222">
    <property type="entry name" value="EF_HAND_2"/>
    <property type="match status" value="3"/>
</dbReference>
<keyword evidence="16" id="KW-1185">Reference proteome</keyword>
<dbReference type="InterPro" id="IPR011992">
    <property type="entry name" value="EF-hand-dom_pair"/>
</dbReference>
<dbReference type="AlphaFoldDB" id="A0A8S9YDB2"/>
<gene>
    <name evidence="15" type="ORF">EG68_10472</name>
</gene>
<keyword evidence="3" id="KW-0732">Signal</keyword>
<name>A0A8S9YDB2_9TREM</name>
<keyword evidence="13" id="KW-0812">Transmembrane</keyword>
<dbReference type="Gene3D" id="1.10.238.10">
    <property type="entry name" value="EF-hand"/>
    <property type="match status" value="2"/>
</dbReference>
<feature type="transmembrane region" description="Helical" evidence="13">
    <location>
        <begin position="20"/>
        <end position="44"/>
    </location>
</feature>
<dbReference type="GO" id="GO:0015031">
    <property type="term" value="P:protein transport"/>
    <property type="evidence" value="ECO:0007669"/>
    <property type="project" value="UniProtKB-ARBA"/>
</dbReference>
<organism evidence="15 16">
    <name type="scientific">Paragonimus skrjabini miyazakii</name>
    <dbReference type="NCBI Taxonomy" id="59628"/>
    <lineage>
        <taxon>Eukaryota</taxon>
        <taxon>Metazoa</taxon>
        <taxon>Spiralia</taxon>
        <taxon>Lophotrochozoa</taxon>
        <taxon>Platyhelminthes</taxon>
        <taxon>Trematoda</taxon>
        <taxon>Digenea</taxon>
        <taxon>Plagiorchiida</taxon>
        <taxon>Troglotremata</taxon>
        <taxon>Troglotrematidae</taxon>
        <taxon>Paragonimus</taxon>
    </lineage>
</organism>
<keyword evidence="6" id="KW-0106">Calcium</keyword>
<keyword evidence="13" id="KW-1133">Transmembrane helix</keyword>
<dbReference type="Pfam" id="PF13499">
    <property type="entry name" value="EF-hand_7"/>
    <property type="match status" value="1"/>
</dbReference>
<dbReference type="EMBL" id="JTDE01021313">
    <property type="protein sequence ID" value="KAF7233098.1"/>
    <property type="molecule type" value="Genomic_DNA"/>
</dbReference>
<dbReference type="OrthoDB" id="293868at2759"/>
<evidence type="ECO:0000256" key="13">
    <source>
        <dbReference type="SAM" id="Phobius"/>
    </source>
</evidence>
<evidence type="ECO:0000256" key="3">
    <source>
        <dbReference type="ARBA" id="ARBA00022729"/>
    </source>
</evidence>
<evidence type="ECO:0000313" key="15">
    <source>
        <dbReference type="EMBL" id="KAF7233098.1"/>
    </source>
</evidence>
<dbReference type="Pfam" id="PF13202">
    <property type="entry name" value="EF-hand_5"/>
    <property type="match status" value="1"/>
</dbReference>
<evidence type="ECO:0000256" key="7">
    <source>
        <dbReference type="ARBA" id="ARBA00023180"/>
    </source>
</evidence>
<evidence type="ECO:0000256" key="11">
    <source>
        <dbReference type="ARBA" id="ARBA00072696"/>
    </source>
</evidence>
<evidence type="ECO:0000256" key="2">
    <source>
        <dbReference type="ARBA" id="ARBA00022723"/>
    </source>
</evidence>
<accession>A0A8S9YDB2</accession>
<evidence type="ECO:0000256" key="10">
    <source>
        <dbReference type="ARBA" id="ARBA00063143"/>
    </source>
</evidence>
<evidence type="ECO:0000256" key="9">
    <source>
        <dbReference type="ARBA" id="ARBA00056975"/>
    </source>
</evidence>
<feature type="domain" description="EF-hand" evidence="14">
    <location>
        <begin position="292"/>
        <end position="327"/>
    </location>
</feature>
<evidence type="ECO:0000256" key="8">
    <source>
        <dbReference type="ARBA" id="ARBA00023186"/>
    </source>
</evidence>
<keyword evidence="8" id="KW-0143">Chaperone</keyword>
<dbReference type="Proteomes" id="UP000822476">
    <property type="component" value="Unassembled WGS sequence"/>
</dbReference>
<keyword evidence="7" id="KW-0325">Glycoprotein</keyword>
<evidence type="ECO:0000259" key="14">
    <source>
        <dbReference type="PROSITE" id="PS50222"/>
    </source>
</evidence>
<dbReference type="Pfam" id="PF13833">
    <property type="entry name" value="EF-hand_8"/>
    <property type="match status" value="1"/>
</dbReference>
<dbReference type="SUPFAM" id="SSF47473">
    <property type="entry name" value="EF-hand"/>
    <property type="match status" value="2"/>
</dbReference>
<feature type="compositionally biased region" description="Basic and acidic residues" evidence="12">
    <location>
        <begin position="55"/>
        <end position="72"/>
    </location>
</feature>
<keyword evidence="5" id="KW-0256">Endoplasmic reticulum</keyword>
<proteinExistence type="predicted"/>
<dbReference type="PANTHER" id="PTHR10827:SF52">
    <property type="entry name" value="IP16409P"/>
    <property type="match status" value="1"/>
</dbReference>
<comment type="subunit">
    <text evidence="10">Interacts with PCSK6 (immature form including the propeptide); probably involved in the maturation and the secretion of PCSK6.</text>
</comment>
<protein>
    <recommendedName>
        <fullName evidence="11">Reticulocalbin-3</fullName>
    </recommendedName>
</protein>
<reference evidence="15" key="1">
    <citation type="submission" date="2019-07" db="EMBL/GenBank/DDBJ databases">
        <title>Annotation for the trematode Paragonimus miyazaki's.</title>
        <authorList>
            <person name="Choi Y.-J."/>
        </authorList>
    </citation>
    <scope>NUCLEOTIDE SEQUENCE</scope>
    <source>
        <strain evidence="15">Japan</strain>
    </source>
</reference>
<comment type="caution">
    <text evidence="15">The sequence shown here is derived from an EMBL/GenBank/DDBJ whole genome shotgun (WGS) entry which is preliminary data.</text>
</comment>
<evidence type="ECO:0000256" key="5">
    <source>
        <dbReference type="ARBA" id="ARBA00022824"/>
    </source>
</evidence>
<dbReference type="InterPro" id="IPR002048">
    <property type="entry name" value="EF_hand_dom"/>
</dbReference>
<evidence type="ECO:0000256" key="4">
    <source>
        <dbReference type="ARBA" id="ARBA00022737"/>
    </source>
</evidence>
<sequence>MPLALNWSLKVEAGFSTSSVVIVMSGFRVAVIVLLLCAATFAAVSKQPQNGHKSRVADENLSKSPHEVDGVHNPAYDREALFGEDSKQLDSASPEDRLTQLGILADKMDEDRDGYVTPEELRVWLKKVHQHLANTDARKTWAEYELTPTDTLTWEHYSRHMVGEDGEYEGEDEETRTSHLTRDKRRWDVADTNRDGTLSIEESVAFFNPESDPKMHDVMVKETIEDMDKNHDGFVDLEEYIADFWRPTGNEQEPEWVKSEREDFQKRRDFNQDGKLDEAEVKAWILPSDYDYNEAEVQHLLSECDVDKDGRLSKSEILSKHELLIGSSATNYGEALTDHDEL</sequence>
<dbReference type="FunFam" id="1.10.238.10:FF:000104">
    <property type="entry name" value="calumenin isoform X1"/>
    <property type="match status" value="1"/>
</dbReference>
<dbReference type="PANTHER" id="PTHR10827">
    <property type="entry name" value="RETICULOCALBIN"/>
    <property type="match status" value="1"/>
</dbReference>
<keyword evidence="4" id="KW-0677">Repeat</keyword>
<feature type="domain" description="EF-hand" evidence="14">
    <location>
        <begin position="215"/>
        <end position="251"/>
    </location>
</feature>
<evidence type="ECO:0000256" key="6">
    <source>
        <dbReference type="ARBA" id="ARBA00022837"/>
    </source>
</evidence>
<dbReference type="PROSITE" id="PS00018">
    <property type="entry name" value="EF_HAND_1"/>
    <property type="match status" value="4"/>
</dbReference>
<dbReference type="InterPro" id="IPR018247">
    <property type="entry name" value="EF_Hand_1_Ca_BS"/>
</dbReference>
<dbReference type="GO" id="GO:0005509">
    <property type="term" value="F:calcium ion binding"/>
    <property type="evidence" value="ECO:0007669"/>
    <property type="project" value="InterPro"/>
</dbReference>
<feature type="region of interest" description="Disordered" evidence="12">
    <location>
        <begin position="48"/>
        <end position="72"/>
    </location>
</feature>
<comment type="subcellular location">
    <subcellularLocation>
        <location evidence="1">Endoplasmic reticulum lumen</location>
    </subcellularLocation>
</comment>
<feature type="domain" description="EF-hand" evidence="14">
    <location>
        <begin position="96"/>
        <end position="131"/>
    </location>
</feature>
<keyword evidence="13" id="KW-0472">Membrane</keyword>
<keyword evidence="2" id="KW-0479">Metal-binding</keyword>
<dbReference type="SMART" id="SM00054">
    <property type="entry name" value="EFh"/>
    <property type="match status" value="4"/>
</dbReference>
<comment type="function">
    <text evidence="9">Probable molecular chaperone assisting protein biosynthesis and transport in the endoplasmic reticulum. Required for the proper biosynthesis and transport of pulmonary surfactant-associated protein A/SP-A, pulmonary surfactant-associated protein D/SP-D and the lipid transporter ABCA3. By regulating both the proper expression and the degradation through the endoplasmic reticulum-associated protein degradation pathway of these proteins plays a crucial role in pulmonary surfactant homeostasis. Has an anti-fibrotic activity by negatively regulating the secretion of type I and type III collagens. This calcium-binding protein also transiently associates with immature PCSK6 and regulates its secretion.</text>
</comment>
<evidence type="ECO:0000313" key="16">
    <source>
        <dbReference type="Proteomes" id="UP000822476"/>
    </source>
</evidence>
<evidence type="ECO:0000256" key="12">
    <source>
        <dbReference type="SAM" id="MobiDB-lite"/>
    </source>
</evidence>
<evidence type="ECO:0000256" key="1">
    <source>
        <dbReference type="ARBA" id="ARBA00004319"/>
    </source>
</evidence>